<dbReference type="InterPro" id="IPR024478">
    <property type="entry name" value="HlyB_4HB_MCP"/>
</dbReference>
<dbReference type="GO" id="GO:0016020">
    <property type="term" value="C:membrane"/>
    <property type="evidence" value="ECO:0007669"/>
    <property type="project" value="InterPro"/>
</dbReference>
<dbReference type="InterPro" id="IPR004089">
    <property type="entry name" value="MCPsignal_dom"/>
</dbReference>
<feature type="domain" description="HAMP" evidence="5">
    <location>
        <begin position="214"/>
        <end position="267"/>
    </location>
</feature>
<reference evidence="6" key="1">
    <citation type="journal article" date="2014" name="Int. J. Syst. Evol. Microbiol.">
        <title>Complete genome sequence of Corynebacterium casei LMG S-19264T (=DSM 44701T), isolated from a smear-ripened cheese.</title>
        <authorList>
            <consortium name="US DOE Joint Genome Institute (JGI-PGF)"/>
            <person name="Walter F."/>
            <person name="Albersmeier A."/>
            <person name="Kalinowski J."/>
            <person name="Ruckert C."/>
        </authorList>
    </citation>
    <scope>NUCLEOTIDE SEQUENCE</scope>
    <source>
        <strain evidence="6">CGMCC 1.15725</strain>
    </source>
</reference>
<dbReference type="PROSITE" id="PS50885">
    <property type="entry name" value="HAMP"/>
    <property type="match status" value="1"/>
</dbReference>
<dbReference type="PROSITE" id="PS50111">
    <property type="entry name" value="CHEMOTAXIS_TRANSDUC_2"/>
    <property type="match status" value="1"/>
</dbReference>
<comment type="caution">
    <text evidence="6">The sequence shown here is derived from an EMBL/GenBank/DDBJ whole genome shotgun (WGS) entry which is preliminary data.</text>
</comment>
<evidence type="ECO:0000256" key="2">
    <source>
        <dbReference type="ARBA" id="ARBA00029447"/>
    </source>
</evidence>
<dbReference type="RefSeq" id="WP_189050705.1">
    <property type="nucleotide sequence ID" value="NZ_BMJQ01000014.1"/>
</dbReference>
<dbReference type="GO" id="GO:0004888">
    <property type="term" value="F:transmembrane signaling receptor activity"/>
    <property type="evidence" value="ECO:0007669"/>
    <property type="project" value="InterPro"/>
</dbReference>
<proteinExistence type="inferred from homology"/>
<dbReference type="SMART" id="SM00304">
    <property type="entry name" value="HAMP"/>
    <property type="match status" value="1"/>
</dbReference>
<dbReference type="SUPFAM" id="SSF58104">
    <property type="entry name" value="Methyl-accepting chemotaxis protein (MCP) signaling domain"/>
    <property type="match status" value="1"/>
</dbReference>
<comment type="similarity">
    <text evidence="2">Belongs to the methyl-accepting chemotaxis (MCP) protein family.</text>
</comment>
<reference evidence="6" key="2">
    <citation type="submission" date="2020-09" db="EMBL/GenBank/DDBJ databases">
        <authorList>
            <person name="Sun Q."/>
            <person name="Zhou Y."/>
        </authorList>
    </citation>
    <scope>NUCLEOTIDE SEQUENCE</scope>
    <source>
        <strain evidence="6">CGMCC 1.15725</strain>
    </source>
</reference>
<evidence type="ECO:0000313" key="6">
    <source>
        <dbReference type="EMBL" id="GGF36735.1"/>
    </source>
</evidence>
<keyword evidence="1 3" id="KW-0807">Transducer</keyword>
<dbReference type="Gene3D" id="1.10.287.950">
    <property type="entry name" value="Methyl-accepting chemotaxis protein"/>
    <property type="match status" value="1"/>
</dbReference>
<name>A0A8J3E494_9PROT</name>
<dbReference type="GO" id="GO:0006935">
    <property type="term" value="P:chemotaxis"/>
    <property type="evidence" value="ECO:0007669"/>
    <property type="project" value="InterPro"/>
</dbReference>
<dbReference type="Proteomes" id="UP000646365">
    <property type="component" value="Unassembled WGS sequence"/>
</dbReference>
<dbReference type="InterPro" id="IPR003660">
    <property type="entry name" value="HAMP_dom"/>
</dbReference>
<organism evidence="6 7">
    <name type="scientific">Aliidongia dinghuensis</name>
    <dbReference type="NCBI Taxonomy" id="1867774"/>
    <lineage>
        <taxon>Bacteria</taxon>
        <taxon>Pseudomonadati</taxon>
        <taxon>Pseudomonadota</taxon>
        <taxon>Alphaproteobacteria</taxon>
        <taxon>Rhodospirillales</taxon>
        <taxon>Dongiaceae</taxon>
        <taxon>Aliidongia</taxon>
    </lineage>
</organism>
<dbReference type="PANTHER" id="PTHR32089:SF112">
    <property type="entry name" value="LYSOZYME-LIKE PROTEIN-RELATED"/>
    <property type="match status" value="1"/>
</dbReference>
<dbReference type="AlphaFoldDB" id="A0A8J3E494"/>
<keyword evidence="7" id="KW-1185">Reference proteome</keyword>
<dbReference type="Gene3D" id="6.10.340.10">
    <property type="match status" value="1"/>
</dbReference>
<dbReference type="Pfam" id="PF00015">
    <property type="entry name" value="MCPsignal"/>
    <property type="match status" value="1"/>
</dbReference>
<dbReference type="Pfam" id="PF12729">
    <property type="entry name" value="4HB_MCP_1"/>
    <property type="match status" value="1"/>
</dbReference>
<sequence>MRALENWSLSRKLALPAALVILVTLGIVAYASHAMSGLALQLKDMTDRKAVVLERALEAESVFNSAAVSEKNVILSTDEKTARNHVKLYDDASAKTLDLLDQLDALKPSPDQAQLVATFRRAALERRDISHKVFELAAAGKTQEAFTLSSQEAAKKRREAITAVDQLIVGLRTDLKSARESADAEANAAQDWLILGSAAGLVIAFGLGAAITIGTVTRPLRQLTRLTQQLADGDLDMTVPETTRRDEIGHMAAALAIFQANAREAQRLTEAMGEAAAAKEERRHQIETEIRDFDKTVGGALEQLSSSVAALNTTAAEMTDTAGDTSRQASTVAAASQQTSANVETIAAAAEELSASVQEIARQTSHAAGIIAGAVQETAHTDETVRGLADAALKIGDVVKLINDIASQTNLLALNATIEAARAGEAGKGFTVVASEVKSLANQTARATEDIAAQVDAIRSVAQEAIAAIERIGGTIREVHEVATAIAAVAEQQQASTREISRNTAEAARGTREVSGTIDRVSGGADHTQTAASQVQAAAASLGREADTLRASVGAFVDRLRVV</sequence>
<evidence type="ECO:0000256" key="1">
    <source>
        <dbReference type="ARBA" id="ARBA00023224"/>
    </source>
</evidence>
<dbReference type="PRINTS" id="PR00260">
    <property type="entry name" value="CHEMTRNSDUCR"/>
</dbReference>
<evidence type="ECO:0000259" key="5">
    <source>
        <dbReference type="PROSITE" id="PS50885"/>
    </source>
</evidence>
<feature type="domain" description="Methyl-accepting transducer" evidence="4">
    <location>
        <begin position="300"/>
        <end position="529"/>
    </location>
</feature>
<dbReference type="Pfam" id="PF00672">
    <property type="entry name" value="HAMP"/>
    <property type="match status" value="1"/>
</dbReference>
<dbReference type="SMART" id="SM00283">
    <property type="entry name" value="MA"/>
    <property type="match status" value="1"/>
</dbReference>
<dbReference type="CDD" id="cd06225">
    <property type="entry name" value="HAMP"/>
    <property type="match status" value="1"/>
</dbReference>
<gene>
    <name evidence="6" type="ORF">GCM10011611_49050</name>
</gene>
<evidence type="ECO:0000313" key="7">
    <source>
        <dbReference type="Proteomes" id="UP000646365"/>
    </source>
</evidence>
<dbReference type="PANTHER" id="PTHR32089">
    <property type="entry name" value="METHYL-ACCEPTING CHEMOTAXIS PROTEIN MCPB"/>
    <property type="match status" value="1"/>
</dbReference>
<evidence type="ECO:0000259" key="4">
    <source>
        <dbReference type="PROSITE" id="PS50111"/>
    </source>
</evidence>
<dbReference type="InterPro" id="IPR004090">
    <property type="entry name" value="Chemotax_Me-accpt_rcpt"/>
</dbReference>
<protein>
    <submittedName>
        <fullName evidence="6">Chemotaxis protein</fullName>
    </submittedName>
</protein>
<evidence type="ECO:0000256" key="3">
    <source>
        <dbReference type="PROSITE-ProRule" id="PRU00284"/>
    </source>
</evidence>
<accession>A0A8J3E494</accession>
<dbReference type="EMBL" id="BMJQ01000014">
    <property type="protein sequence ID" value="GGF36735.1"/>
    <property type="molecule type" value="Genomic_DNA"/>
</dbReference>
<dbReference type="GO" id="GO:0007165">
    <property type="term" value="P:signal transduction"/>
    <property type="evidence" value="ECO:0007669"/>
    <property type="project" value="UniProtKB-KW"/>
</dbReference>